<dbReference type="Proteomes" id="UP001356427">
    <property type="component" value="Unassembled WGS sequence"/>
</dbReference>
<feature type="compositionally biased region" description="Basic and acidic residues" evidence="1">
    <location>
        <begin position="272"/>
        <end position="286"/>
    </location>
</feature>
<reference evidence="2 3" key="1">
    <citation type="submission" date="2021-04" db="EMBL/GenBank/DDBJ databases">
        <authorList>
            <person name="De Guttry C."/>
            <person name="Zahm M."/>
            <person name="Klopp C."/>
            <person name="Cabau C."/>
            <person name="Louis A."/>
            <person name="Berthelot C."/>
            <person name="Parey E."/>
            <person name="Roest Crollius H."/>
            <person name="Montfort J."/>
            <person name="Robinson-Rechavi M."/>
            <person name="Bucao C."/>
            <person name="Bouchez O."/>
            <person name="Gislard M."/>
            <person name="Lluch J."/>
            <person name="Milhes M."/>
            <person name="Lampietro C."/>
            <person name="Lopez Roques C."/>
            <person name="Donnadieu C."/>
            <person name="Braasch I."/>
            <person name="Desvignes T."/>
            <person name="Postlethwait J."/>
            <person name="Bobe J."/>
            <person name="Wedekind C."/>
            <person name="Guiguen Y."/>
        </authorList>
    </citation>
    <scope>NUCLEOTIDE SEQUENCE [LARGE SCALE GENOMIC DNA]</scope>
    <source>
        <strain evidence="2">Cs_M1</strain>
        <tissue evidence="2">Blood</tissue>
    </source>
</reference>
<feature type="compositionally biased region" description="Polar residues" evidence="1">
    <location>
        <begin position="335"/>
        <end position="344"/>
    </location>
</feature>
<accession>A0AAN8LGZ8</accession>
<name>A0AAN8LGZ8_9TELE</name>
<feature type="region of interest" description="Disordered" evidence="1">
    <location>
        <begin position="401"/>
        <end position="446"/>
    </location>
</feature>
<dbReference type="InterPro" id="IPR052655">
    <property type="entry name" value="AKNA_Centrosome-Trans_reg"/>
</dbReference>
<organism evidence="2 3">
    <name type="scientific">Coregonus suidteri</name>
    <dbReference type="NCBI Taxonomy" id="861788"/>
    <lineage>
        <taxon>Eukaryota</taxon>
        <taxon>Metazoa</taxon>
        <taxon>Chordata</taxon>
        <taxon>Craniata</taxon>
        <taxon>Vertebrata</taxon>
        <taxon>Euteleostomi</taxon>
        <taxon>Actinopterygii</taxon>
        <taxon>Neopterygii</taxon>
        <taxon>Teleostei</taxon>
        <taxon>Protacanthopterygii</taxon>
        <taxon>Salmoniformes</taxon>
        <taxon>Salmonidae</taxon>
        <taxon>Coregoninae</taxon>
        <taxon>Coregonus</taxon>
    </lineage>
</organism>
<dbReference type="AlphaFoldDB" id="A0AAN8LGZ8"/>
<gene>
    <name evidence="2" type="ORF">J4Q44_G00191400</name>
</gene>
<feature type="compositionally biased region" description="Polar residues" evidence="1">
    <location>
        <begin position="154"/>
        <end position="175"/>
    </location>
</feature>
<keyword evidence="3" id="KW-1185">Reference proteome</keyword>
<sequence>MKKCIQQSIYVDLSEDESLHFSDLEGSFKVNLSQAESAASGNSIHLNAPHPDITQLLLRHFSKGELLCSGRLIEAETLPEVSLLESMEETVLSRGPWRSSTGSPIPRVCSPPHLHHPCMRVSRSRIQAPVFNTGGLSQRRGRKSRSMMKKPSQTLTTSQRMVTPETDSGFGSSDLSRPATGLSQPKLDTERSRLQFQCDGTASPRVTPTLPVSSVTTAPLTNHSPCTASPWSRHGHAHICSCYSEVMQALQSEVSQLRRDLEGADSLTNTNSKKEDWISSDTDHSKSKGINSVESDRSGNMLPFYSTPLGGRRGSSKPYSCSDRPGKTQSKKHSNTASEENCSLETPVLRPSSPPALQSSASTEVIIGSSCRLPAGFCLTPREELHPVRLSSTDQQCVLPAVTSPPALNPPPPGPEAEQAGTGPTRTLGRAIEADHSMKRTTERMAKSLSADLAEAELYRK</sequence>
<protein>
    <submittedName>
        <fullName evidence="2">Uncharacterized protein</fullName>
    </submittedName>
</protein>
<dbReference type="PANTHER" id="PTHR21510">
    <property type="entry name" value="AKNA DOMAIN-CONTAINING PROTEIN"/>
    <property type="match status" value="1"/>
</dbReference>
<feature type="region of interest" description="Disordered" evidence="1">
    <location>
        <begin position="133"/>
        <end position="189"/>
    </location>
</feature>
<evidence type="ECO:0000256" key="1">
    <source>
        <dbReference type="SAM" id="MobiDB-lite"/>
    </source>
</evidence>
<evidence type="ECO:0000313" key="3">
    <source>
        <dbReference type="Proteomes" id="UP001356427"/>
    </source>
</evidence>
<feature type="compositionally biased region" description="Basic and acidic residues" evidence="1">
    <location>
        <begin position="432"/>
        <end position="446"/>
    </location>
</feature>
<feature type="region of interest" description="Disordered" evidence="1">
    <location>
        <begin position="265"/>
        <end position="361"/>
    </location>
</feature>
<feature type="compositionally biased region" description="Basic residues" evidence="1">
    <location>
        <begin position="139"/>
        <end position="148"/>
    </location>
</feature>
<evidence type="ECO:0000313" key="2">
    <source>
        <dbReference type="EMBL" id="KAK6311085.1"/>
    </source>
</evidence>
<dbReference type="PANTHER" id="PTHR21510:SF16">
    <property type="entry name" value="PROTEIN AKNAD1"/>
    <property type="match status" value="1"/>
</dbReference>
<proteinExistence type="predicted"/>
<dbReference type="EMBL" id="JAGTTL010000016">
    <property type="protein sequence ID" value="KAK6311085.1"/>
    <property type="molecule type" value="Genomic_DNA"/>
</dbReference>
<comment type="caution">
    <text evidence="2">The sequence shown here is derived from an EMBL/GenBank/DDBJ whole genome shotgun (WGS) entry which is preliminary data.</text>
</comment>